<organism evidence="1">
    <name type="scientific">Arundo donax</name>
    <name type="common">Giant reed</name>
    <name type="synonym">Donax arundinaceus</name>
    <dbReference type="NCBI Taxonomy" id="35708"/>
    <lineage>
        <taxon>Eukaryota</taxon>
        <taxon>Viridiplantae</taxon>
        <taxon>Streptophyta</taxon>
        <taxon>Embryophyta</taxon>
        <taxon>Tracheophyta</taxon>
        <taxon>Spermatophyta</taxon>
        <taxon>Magnoliopsida</taxon>
        <taxon>Liliopsida</taxon>
        <taxon>Poales</taxon>
        <taxon>Poaceae</taxon>
        <taxon>PACMAD clade</taxon>
        <taxon>Arundinoideae</taxon>
        <taxon>Arundineae</taxon>
        <taxon>Arundo</taxon>
    </lineage>
</organism>
<dbReference type="EMBL" id="GBRH01233422">
    <property type="protein sequence ID" value="JAD64473.1"/>
    <property type="molecule type" value="Transcribed_RNA"/>
</dbReference>
<dbReference type="AlphaFoldDB" id="A0A0A9BQN8"/>
<accession>A0A0A9BQN8</accession>
<protein>
    <submittedName>
        <fullName evidence="1">Uncharacterized protein</fullName>
    </submittedName>
</protein>
<name>A0A0A9BQN8_ARUDO</name>
<sequence>MFFGAHIFVFHISLHTKDVHNHSFFS</sequence>
<evidence type="ECO:0000313" key="1">
    <source>
        <dbReference type="EMBL" id="JAD64473.1"/>
    </source>
</evidence>
<reference evidence="1" key="1">
    <citation type="submission" date="2014-09" db="EMBL/GenBank/DDBJ databases">
        <authorList>
            <person name="Magalhaes I.L.F."/>
            <person name="Oliveira U."/>
            <person name="Santos F.R."/>
            <person name="Vidigal T.H.D.A."/>
            <person name="Brescovit A.D."/>
            <person name="Santos A.J."/>
        </authorList>
    </citation>
    <scope>NUCLEOTIDE SEQUENCE</scope>
    <source>
        <tissue evidence="1">Shoot tissue taken approximately 20 cm above the soil surface</tissue>
    </source>
</reference>
<reference evidence="1" key="2">
    <citation type="journal article" date="2015" name="Data Brief">
        <title>Shoot transcriptome of the giant reed, Arundo donax.</title>
        <authorList>
            <person name="Barrero R.A."/>
            <person name="Guerrero F.D."/>
            <person name="Moolhuijzen P."/>
            <person name="Goolsby J.A."/>
            <person name="Tidwell J."/>
            <person name="Bellgard S.E."/>
            <person name="Bellgard M.I."/>
        </authorList>
    </citation>
    <scope>NUCLEOTIDE SEQUENCE</scope>
    <source>
        <tissue evidence="1">Shoot tissue taken approximately 20 cm above the soil surface</tissue>
    </source>
</reference>
<proteinExistence type="predicted"/>